<accession>A0ABR0PG47</accession>
<evidence type="ECO:0000256" key="1">
    <source>
        <dbReference type="SAM" id="MobiDB-lite"/>
    </source>
</evidence>
<dbReference type="EMBL" id="JARKNE010000007">
    <property type="protein sequence ID" value="KAK5820264.1"/>
    <property type="molecule type" value="Genomic_DNA"/>
</dbReference>
<proteinExistence type="predicted"/>
<evidence type="ECO:0000313" key="3">
    <source>
        <dbReference type="Proteomes" id="UP001358586"/>
    </source>
</evidence>
<organism evidence="2 3">
    <name type="scientific">Gossypium arboreum</name>
    <name type="common">Tree cotton</name>
    <name type="synonym">Gossypium nanking</name>
    <dbReference type="NCBI Taxonomy" id="29729"/>
    <lineage>
        <taxon>Eukaryota</taxon>
        <taxon>Viridiplantae</taxon>
        <taxon>Streptophyta</taxon>
        <taxon>Embryophyta</taxon>
        <taxon>Tracheophyta</taxon>
        <taxon>Spermatophyta</taxon>
        <taxon>Magnoliopsida</taxon>
        <taxon>eudicotyledons</taxon>
        <taxon>Gunneridae</taxon>
        <taxon>Pentapetalae</taxon>
        <taxon>rosids</taxon>
        <taxon>malvids</taxon>
        <taxon>Malvales</taxon>
        <taxon>Malvaceae</taxon>
        <taxon>Malvoideae</taxon>
        <taxon>Gossypium</taxon>
    </lineage>
</organism>
<feature type="compositionally biased region" description="Basic and acidic residues" evidence="1">
    <location>
        <begin position="1"/>
        <end position="21"/>
    </location>
</feature>
<gene>
    <name evidence="2" type="ORF">PVK06_025310</name>
</gene>
<reference evidence="2 3" key="1">
    <citation type="submission" date="2023-03" db="EMBL/GenBank/DDBJ databases">
        <title>WGS of Gossypium arboreum.</title>
        <authorList>
            <person name="Yu D."/>
        </authorList>
    </citation>
    <scope>NUCLEOTIDE SEQUENCE [LARGE SCALE GENOMIC DNA]</scope>
    <source>
        <tissue evidence="2">Leaf</tissue>
    </source>
</reference>
<evidence type="ECO:0000313" key="2">
    <source>
        <dbReference type="EMBL" id="KAK5820264.1"/>
    </source>
</evidence>
<protein>
    <submittedName>
        <fullName evidence="2">Uncharacterized protein</fullName>
    </submittedName>
</protein>
<sequence length="69" mass="7843">MSILDRLAKPEKATDRDKAMGESKATASNWVLEGEWGRAVGVFFGVGDGFWFWYLQFLDSLLCLKKLIE</sequence>
<name>A0ABR0PG47_GOSAR</name>
<comment type="caution">
    <text evidence="2">The sequence shown here is derived from an EMBL/GenBank/DDBJ whole genome shotgun (WGS) entry which is preliminary data.</text>
</comment>
<keyword evidence="3" id="KW-1185">Reference proteome</keyword>
<feature type="region of interest" description="Disordered" evidence="1">
    <location>
        <begin position="1"/>
        <end position="25"/>
    </location>
</feature>
<dbReference type="Proteomes" id="UP001358586">
    <property type="component" value="Chromosome 7"/>
</dbReference>